<protein>
    <submittedName>
        <fullName evidence="1">Uncharacterized protein</fullName>
    </submittedName>
</protein>
<sequence length="123" mass="13282">MSWAFKSSSVTIRSKSSPDIPSMSSSKSPSSISFSFSRALVHSSSFSLFVDFCPSLPLEPISWLLGGASSWHTGVKLSFASFLPLFWCSCSLARSSAIIASCWSFWSNLDLAVMASCLATLFC</sequence>
<dbReference type="Proteomes" id="UP001443914">
    <property type="component" value="Unassembled WGS sequence"/>
</dbReference>
<dbReference type="EMBL" id="JBDFQZ010000008">
    <property type="protein sequence ID" value="KAK9698096.1"/>
    <property type="molecule type" value="Genomic_DNA"/>
</dbReference>
<reference evidence="1" key="1">
    <citation type="submission" date="2024-03" db="EMBL/GenBank/DDBJ databases">
        <title>WGS assembly of Saponaria officinalis var. Norfolk2.</title>
        <authorList>
            <person name="Jenkins J."/>
            <person name="Shu S."/>
            <person name="Grimwood J."/>
            <person name="Barry K."/>
            <person name="Goodstein D."/>
            <person name="Schmutz J."/>
            <person name="Leebens-Mack J."/>
            <person name="Osbourn A."/>
        </authorList>
    </citation>
    <scope>NUCLEOTIDE SEQUENCE [LARGE SCALE GENOMIC DNA]</scope>
    <source>
        <strain evidence="1">JIC</strain>
    </source>
</reference>
<accession>A0AAW1J796</accession>
<evidence type="ECO:0000313" key="1">
    <source>
        <dbReference type="EMBL" id="KAK9698096.1"/>
    </source>
</evidence>
<keyword evidence="2" id="KW-1185">Reference proteome</keyword>
<gene>
    <name evidence="1" type="ORF">RND81_08G082000</name>
</gene>
<evidence type="ECO:0000313" key="2">
    <source>
        <dbReference type="Proteomes" id="UP001443914"/>
    </source>
</evidence>
<dbReference type="AlphaFoldDB" id="A0AAW1J796"/>
<name>A0AAW1J796_SAPOF</name>
<organism evidence="1 2">
    <name type="scientific">Saponaria officinalis</name>
    <name type="common">Common soapwort</name>
    <name type="synonym">Lychnis saponaria</name>
    <dbReference type="NCBI Taxonomy" id="3572"/>
    <lineage>
        <taxon>Eukaryota</taxon>
        <taxon>Viridiplantae</taxon>
        <taxon>Streptophyta</taxon>
        <taxon>Embryophyta</taxon>
        <taxon>Tracheophyta</taxon>
        <taxon>Spermatophyta</taxon>
        <taxon>Magnoliopsida</taxon>
        <taxon>eudicotyledons</taxon>
        <taxon>Gunneridae</taxon>
        <taxon>Pentapetalae</taxon>
        <taxon>Caryophyllales</taxon>
        <taxon>Caryophyllaceae</taxon>
        <taxon>Caryophylleae</taxon>
        <taxon>Saponaria</taxon>
    </lineage>
</organism>
<proteinExistence type="predicted"/>
<comment type="caution">
    <text evidence="1">The sequence shown here is derived from an EMBL/GenBank/DDBJ whole genome shotgun (WGS) entry which is preliminary data.</text>
</comment>